<dbReference type="PANTHER" id="PTHR18866:SF33">
    <property type="entry name" value="METHYLCROTONOYL-COA CARBOXYLASE SUBUNIT ALPHA, MITOCHONDRIAL-RELATED"/>
    <property type="match status" value="1"/>
</dbReference>
<accession>A0A7W9D327</accession>
<evidence type="ECO:0000313" key="6">
    <source>
        <dbReference type="EMBL" id="MBB5575735.1"/>
    </source>
</evidence>
<dbReference type="PROSITE" id="PS50979">
    <property type="entry name" value="BC"/>
    <property type="match status" value="1"/>
</dbReference>
<dbReference type="GO" id="GO:0005524">
    <property type="term" value="F:ATP binding"/>
    <property type="evidence" value="ECO:0007669"/>
    <property type="project" value="UniProtKB-KW"/>
</dbReference>
<keyword evidence="1" id="KW-0436">Ligase</keyword>
<name>A0A7W9D327_9HYPH</name>
<dbReference type="GO" id="GO:0016874">
    <property type="term" value="F:ligase activity"/>
    <property type="evidence" value="ECO:0007669"/>
    <property type="project" value="UniProtKB-KW"/>
</dbReference>
<dbReference type="EMBL" id="JACHBI010000009">
    <property type="protein sequence ID" value="MBB5575735.1"/>
    <property type="molecule type" value="Genomic_DNA"/>
</dbReference>
<organism evidence="6 7">
    <name type="scientific">Rhizobium paranaense</name>
    <dbReference type="NCBI Taxonomy" id="1650438"/>
    <lineage>
        <taxon>Bacteria</taxon>
        <taxon>Pseudomonadati</taxon>
        <taxon>Pseudomonadota</taxon>
        <taxon>Alphaproteobacteria</taxon>
        <taxon>Hyphomicrobiales</taxon>
        <taxon>Rhizobiaceae</taxon>
        <taxon>Rhizobium/Agrobacterium group</taxon>
        <taxon>Rhizobium</taxon>
    </lineage>
</organism>
<dbReference type="Proteomes" id="UP000549882">
    <property type="component" value="Unassembled WGS sequence"/>
</dbReference>
<evidence type="ECO:0000256" key="2">
    <source>
        <dbReference type="ARBA" id="ARBA00022741"/>
    </source>
</evidence>
<evidence type="ECO:0000256" key="3">
    <source>
        <dbReference type="ARBA" id="ARBA00022840"/>
    </source>
</evidence>
<keyword evidence="3" id="KW-0067">ATP-binding</keyword>
<dbReference type="InterPro" id="IPR005482">
    <property type="entry name" value="Biotin_COase_C"/>
</dbReference>
<dbReference type="PANTHER" id="PTHR18866">
    <property type="entry name" value="CARBOXYLASE:PYRUVATE/ACETYL-COA/PROPIONYL-COA CARBOXYLASE"/>
    <property type="match status" value="1"/>
</dbReference>
<gene>
    <name evidence="6" type="ORF">GGD50_004370</name>
</gene>
<keyword evidence="7" id="KW-1185">Reference proteome</keyword>
<dbReference type="InterPro" id="IPR011764">
    <property type="entry name" value="Biotin_carboxylation_dom"/>
</dbReference>
<keyword evidence="4" id="KW-0092">Biotin</keyword>
<dbReference type="InterPro" id="IPR050856">
    <property type="entry name" value="Biotin_carboxylase_complex"/>
</dbReference>
<dbReference type="Gene3D" id="3.30.470.20">
    <property type="entry name" value="ATP-grasp fold, B domain"/>
    <property type="match status" value="1"/>
</dbReference>
<proteinExistence type="predicted"/>
<dbReference type="Pfam" id="PF02785">
    <property type="entry name" value="Biotin_carb_C"/>
    <property type="match status" value="1"/>
</dbReference>
<feature type="domain" description="Biotin carboxylation" evidence="5">
    <location>
        <begin position="1"/>
        <end position="105"/>
    </location>
</feature>
<dbReference type="SMART" id="SM00878">
    <property type="entry name" value="Biotin_carb_C"/>
    <property type="match status" value="1"/>
</dbReference>
<dbReference type="SUPFAM" id="SSF51246">
    <property type="entry name" value="Rudiment single hybrid motif"/>
    <property type="match status" value="1"/>
</dbReference>
<reference evidence="6 7" key="1">
    <citation type="submission" date="2020-08" db="EMBL/GenBank/DDBJ databases">
        <title>Genomic Encyclopedia of Type Strains, Phase IV (KMG-V): Genome sequencing to study the core and pangenomes of soil and plant-associated prokaryotes.</title>
        <authorList>
            <person name="Whitman W."/>
        </authorList>
    </citation>
    <scope>NUCLEOTIDE SEQUENCE [LARGE SCALE GENOMIC DNA]</scope>
    <source>
        <strain evidence="6 7">SEMIA 4064</strain>
    </source>
</reference>
<dbReference type="InterPro" id="IPR011054">
    <property type="entry name" value="Rudment_hybrid_motif"/>
</dbReference>
<protein>
    <submittedName>
        <fullName evidence="6">Acetyl/propionyl-CoA carboxylase alpha subunit</fullName>
    </submittedName>
</protein>
<evidence type="ECO:0000256" key="1">
    <source>
        <dbReference type="ARBA" id="ARBA00022598"/>
    </source>
</evidence>
<evidence type="ECO:0000256" key="4">
    <source>
        <dbReference type="ARBA" id="ARBA00023267"/>
    </source>
</evidence>
<keyword evidence="2" id="KW-0547">Nucleotide-binding</keyword>
<comment type="caution">
    <text evidence="6">The sequence shown here is derived from an EMBL/GenBank/DDBJ whole genome shotgun (WGS) entry which is preliminary data.</text>
</comment>
<sequence>MVGVAECREARLLQGFTEAWMGVDRDTGVYEGGEISMYYDPMIAKLCTRAPTRHEAIAAMANALDEYSRSPESRKTLISGTLANRTRRLGGQYVVVSGKYRWPRL</sequence>
<evidence type="ECO:0000259" key="5">
    <source>
        <dbReference type="PROSITE" id="PS50979"/>
    </source>
</evidence>
<evidence type="ECO:0000313" key="7">
    <source>
        <dbReference type="Proteomes" id="UP000549882"/>
    </source>
</evidence>
<dbReference type="AlphaFoldDB" id="A0A7W9D327"/>